<organism evidence="1 4">
    <name type="scientific">Pseudomonas amygdali pv. eriobotryae</name>
    <dbReference type="NCBI Taxonomy" id="129137"/>
    <lineage>
        <taxon>Bacteria</taxon>
        <taxon>Pseudomonadati</taxon>
        <taxon>Pseudomonadota</taxon>
        <taxon>Gammaproteobacteria</taxon>
        <taxon>Pseudomonadales</taxon>
        <taxon>Pseudomonadaceae</taxon>
        <taxon>Pseudomonas</taxon>
        <taxon>Pseudomonas amygdali</taxon>
    </lineage>
</organism>
<proteinExistence type="predicted"/>
<dbReference type="SUPFAM" id="SSF53955">
    <property type="entry name" value="Lysozyme-like"/>
    <property type="match status" value="1"/>
</dbReference>
<dbReference type="EMBL" id="RBPV01000043">
    <property type="protein sequence ID" value="RMO65681.1"/>
    <property type="molecule type" value="Genomic_DNA"/>
</dbReference>
<dbReference type="Proteomes" id="UP000275613">
    <property type="component" value="Unassembled WGS sequence"/>
</dbReference>
<evidence type="ECO:0000313" key="6">
    <source>
        <dbReference type="Proteomes" id="UP000275613"/>
    </source>
</evidence>
<evidence type="ECO:0000313" key="3">
    <source>
        <dbReference type="EMBL" id="RMO65681.1"/>
    </source>
</evidence>
<dbReference type="EMBL" id="RBOA01000141">
    <property type="protein sequence ID" value="RMM01957.1"/>
    <property type="molecule type" value="Genomic_DNA"/>
</dbReference>
<dbReference type="Proteomes" id="UP000272627">
    <property type="component" value="Unassembled WGS sequence"/>
</dbReference>
<protein>
    <submittedName>
        <fullName evidence="1">Uncharacterized protein</fullName>
    </submittedName>
</protein>
<evidence type="ECO:0000313" key="4">
    <source>
        <dbReference type="Proteomes" id="UP000050490"/>
    </source>
</evidence>
<reference evidence="1 4" key="1">
    <citation type="submission" date="2015-09" db="EMBL/GenBank/DDBJ databases">
        <title>Genome announcement of multiple Pseudomonas syringae strains.</title>
        <authorList>
            <person name="Thakur S."/>
            <person name="Wang P.W."/>
            <person name="Gong Y."/>
            <person name="Weir B.S."/>
            <person name="Guttman D.S."/>
        </authorList>
    </citation>
    <scope>NUCLEOTIDE SEQUENCE [LARGE SCALE GENOMIC DNA]</scope>
    <source>
        <strain evidence="1 4">ICMP4455</strain>
    </source>
</reference>
<gene>
    <name evidence="1" type="ORF">ALO70_100983</name>
    <name evidence="3" type="ORF">ALQ39_05671</name>
    <name evidence="2" type="ORF">ALQ86_101025</name>
</gene>
<accession>A0A0P9PRW8</accession>
<evidence type="ECO:0000313" key="1">
    <source>
        <dbReference type="EMBL" id="KPX21032.1"/>
    </source>
</evidence>
<evidence type="ECO:0000313" key="2">
    <source>
        <dbReference type="EMBL" id="RMM01957.1"/>
    </source>
</evidence>
<dbReference type="Gene3D" id="1.10.530.10">
    <property type="match status" value="1"/>
</dbReference>
<dbReference type="AlphaFoldDB" id="A0A0P9PRW8"/>
<dbReference type="InterPro" id="IPR023346">
    <property type="entry name" value="Lysozyme-like_dom_sf"/>
</dbReference>
<sequence length="255" mass="28767">MGACCAGGVILIFVRGWPLVTALTAKVNARVWFCKLVMDEHMDEFCTPESNNSPTWTLLDVIIWKGWPDRWGGGPGYLRRFKDAWLVHNKLYIKAAAAEYSLPIELLAGVCWIEVGGDPNIVDRIGFEVRTFDRLGNVSSVLTNPPAKTSFGWVSIQLRTAAITLGMNPDEMDSSQFRSLANCIEIDVYNIDIAAKHIRMLADYDHFSTIGIEEARIIGARYNRGTSWSLDEIKKDMSYGNFIVNSWRHLNQLMM</sequence>
<dbReference type="Proteomes" id="UP000050490">
    <property type="component" value="Unassembled WGS sequence"/>
</dbReference>
<dbReference type="PATRIC" id="fig|129137.4.peg.1878"/>
<dbReference type="EMBL" id="LJQI01000396">
    <property type="protein sequence ID" value="KPX21032.1"/>
    <property type="molecule type" value="Genomic_DNA"/>
</dbReference>
<comment type="caution">
    <text evidence="1">The sequence shown here is derived from an EMBL/GenBank/DDBJ whole genome shotgun (WGS) entry which is preliminary data.</text>
</comment>
<name>A0A0P9PRW8_PSEA0</name>
<reference evidence="5 6" key="2">
    <citation type="submission" date="2018-08" db="EMBL/GenBank/DDBJ databases">
        <title>Recombination of ecologically and evolutionarily significant loci maintains genetic cohesion in the Pseudomonas syringae species complex.</title>
        <authorList>
            <person name="Dillon M."/>
            <person name="Thakur S."/>
            <person name="Almeida R.N.D."/>
            <person name="Weir B.S."/>
            <person name="Guttman D.S."/>
        </authorList>
    </citation>
    <scope>NUCLEOTIDE SEQUENCE [LARGE SCALE GENOMIC DNA]</scope>
    <source>
        <strain evidence="3 6">ICMP 4316</strain>
        <strain evidence="2 5">ICMP 8636</strain>
    </source>
</reference>
<evidence type="ECO:0000313" key="5">
    <source>
        <dbReference type="Proteomes" id="UP000272627"/>
    </source>
</evidence>